<feature type="transmembrane region" description="Helical" evidence="1">
    <location>
        <begin position="7"/>
        <end position="38"/>
    </location>
</feature>
<keyword evidence="3" id="KW-1185">Reference proteome</keyword>
<dbReference type="AlphaFoldDB" id="A0A7R6SY37"/>
<gene>
    <name evidence="2" type="ORF">TTHT_0788</name>
</gene>
<evidence type="ECO:0000313" key="2">
    <source>
        <dbReference type="EMBL" id="BBB32354.1"/>
    </source>
</evidence>
<organism evidence="2 3">
    <name type="scientific">Thermotomaculum hydrothermale</name>
    <dbReference type="NCBI Taxonomy" id="981385"/>
    <lineage>
        <taxon>Bacteria</taxon>
        <taxon>Pseudomonadati</taxon>
        <taxon>Acidobacteriota</taxon>
        <taxon>Holophagae</taxon>
        <taxon>Thermotomaculales</taxon>
        <taxon>Thermotomaculaceae</taxon>
        <taxon>Thermotomaculum</taxon>
    </lineage>
</organism>
<keyword evidence="1" id="KW-1133">Transmembrane helix</keyword>
<feature type="transmembrane region" description="Helical" evidence="1">
    <location>
        <begin position="86"/>
        <end position="119"/>
    </location>
</feature>
<protein>
    <recommendedName>
        <fullName evidence="4">DUF456 domain-containing protein</fullName>
    </recommendedName>
</protein>
<proteinExistence type="predicted"/>
<keyword evidence="1" id="KW-0812">Transmembrane</keyword>
<dbReference type="Pfam" id="PF04306">
    <property type="entry name" value="DUF456"/>
    <property type="match status" value="1"/>
</dbReference>
<dbReference type="RefSeq" id="WP_201328701.1">
    <property type="nucleotide sequence ID" value="NZ_AP017470.1"/>
</dbReference>
<dbReference type="InterPro" id="IPR007403">
    <property type="entry name" value="DUF456"/>
</dbReference>
<keyword evidence="1" id="KW-0472">Membrane</keyword>
<name>A0A7R6SY37_9BACT</name>
<evidence type="ECO:0000313" key="3">
    <source>
        <dbReference type="Proteomes" id="UP000595564"/>
    </source>
</evidence>
<dbReference type="PANTHER" id="PTHR39165:SF1">
    <property type="entry name" value="DUF456 DOMAIN-CONTAINING PROTEIN"/>
    <property type="match status" value="1"/>
</dbReference>
<dbReference type="KEGG" id="thyd:TTHT_0788"/>
<accession>A0A7R6SY37</accession>
<dbReference type="PANTHER" id="PTHR39165">
    <property type="entry name" value="IG HYPOTHETICAL 17883"/>
    <property type="match status" value="1"/>
</dbReference>
<sequence>MIAKIIVVLFYLLSLLLSFTGFAGGVVLFLTSLIYGYFNHFQNFTPTILVILGILAVLCEVIEFFSGTVGAKKFDASRQAVYGSVIGLFLGFFFAIFILQFYLIFIGLISGVILGELIAGRRDLKTISKSLVGVFLGKIGGIILKSSITFIMFIIGIWRLFF</sequence>
<dbReference type="Proteomes" id="UP000595564">
    <property type="component" value="Chromosome"/>
</dbReference>
<evidence type="ECO:0008006" key="4">
    <source>
        <dbReference type="Google" id="ProtNLM"/>
    </source>
</evidence>
<dbReference type="EMBL" id="AP017470">
    <property type="protein sequence ID" value="BBB32354.1"/>
    <property type="molecule type" value="Genomic_DNA"/>
</dbReference>
<reference evidence="2 3" key="1">
    <citation type="journal article" date="2012" name="Extremophiles">
        <title>Thermotomaculum hydrothermale gen. nov., sp. nov., a novel heterotrophic thermophile within the phylum Acidobacteria from a deep-sea hydrothermal vent chimney in the Southern Okinawa Trough.</title>
        <authorList>
            <person name="Izumi H."/>
            <person name="Nunoura T."/>
            <person name="Miyazaki M."/>
            <person name="Mino S."/>
            <person name="Toki T."/>
            <person name="Takai K."/>
            <person name="Sako Y."/>
            <person name="Sawabe T."/>
            <person name="Nakagawa S."/>
        </authorList>
    </citation>
    <scope>NUCLEOTIDE SEQUENCE [LARGE SCALE GENOMIC DNA]</scope>
    <source>
        <strain evidence="2 3">AC55</strain>
    </source>
</reference>
<feature type="transmembrane region" description="Helical" evidence="1">
    <location>
        <begin position="44"/>
        <end position="65"/>
    </location>
</feature>
<feature type="transmembrane region" description="Helical" evidence="1">
    <location>
        <begin position="139"/>
        <end position="161"/>
    </location>
</feature>
<evidence type="ECO:0000256" key="1">
    <source>
        <dbReference type="SAM" id="Phobius"/>
    </source>
</evidence>